<feature type="domain" description="Reverse transcriptase" evidence="1">
    <location>
        <begin position="416"/>
        <end position="616"/>
    </location>
</feature>
<gene>
    <name evidence="2" type="ORF">KP509_19G014500</name>
</gene>
<dbReference type="PANTHER" id="PTHR31635">
    <property type="entry name" value="REVERSE TRANSCRIPTASE DOMAIN-CONTAINING PROTEIN-RELATED"/>
    <property type="match status" value="1"/>
</dbReference>
<dbReference type="SUPFAM" id="SSF56219">
    <property type="entry name" value="DNase I-like"/>
    <property type="match status" value="1"/>
</dbReference>
<reference evidence="2" key="1">
    <citation type="submission" date="2021-08" db="EMBL/GenBank/DDBJ databases">
        <title>WGS assembly of Ceratopteris richardii.</title>
        <authorList>
            <person name="Marchant D.B."/>
            <person name="Chen G."/>
            <person name="Jenkins J."/>
            <person name="Shu S."/>
            <person name="Leebens-Mack J."/>
            <person name="Grimwood J."/>
            <person name="Schmutz J."/>
            <person name="Soltis P."/>
            <person name="Soltis D."/>
            <person name="Chen Z.-H."/>
        </authorList>
    </citation>
    <scope>NUCLEOTIDE SEQUENCE</scope>
    <source>
        <strain evidence="2">Whitten #5841</strain>
        <tissue evidence="2">Leaf</tissue>
    </source>
</reference>
<protein>
    <recommendedName>
        <fullName evidence="1">Reverse transcriptase domain-containing protein</fullName>
    </recommendedName>
</protein>
<evidence type="ECO:0000313" key="2">
    <source>
        <dbReference type="EMBL" id="KAH7351789.1"/>
    </source>
</evidence>
<dbReference type="InterPro" id="IPR000477">
    <property type="entry name" value="RT_dom"/>
</dbReference>
<evidence type="ECO:0000313" key="3">
    <source>
        <dbReference type="Proteomes" id="UP000825935"/>
    </source>
</evidence>
<proteinExistence type="predicted"/>
<dbReference type="SUPFAM" id="SSF56672">
    <property type="entry name" value="DNA/RNA polymerases"/>
    <property type="match status" value="1"/>
</dbReference>
<evidence type="ECO:0000259" key="1">
    <source>
        <dbReference type="PROSITE" id="PS50878"/>
    </source>
</evidence>
<accession>A0A8T2SIW9</accession>
<dbReference type="CDD" id="cd01650">
    <property type="entry name" value="RT_nLTR_like"/>
    <property type="match status" value="1"/>
</dbReference>
<dbReference type="Gene3D" id="3.60.10.10">
    <property type="entry name" value="Endonuclease/exonuclease/phosphatase"/>
    <property type="match status" value="1"/>
</dbReference>
<dbReference type="AlphaFoldDB" id="A0A8T2SIW9"/>
<dbReference type="Proteomes" id="UP000825935">
    <property type="component" value="Chromosome 19"/>
</dbReference>
<dbReference type="OrthoDB" id="1938551at2759"/>
<dbReference type="InterPro" id="IPR036691">
    <property type="entry name" value="Endo/exonu/phosph_ase_sf"/>
</dbReference>
<dbReference type="PROSITE" id="PS50878">
    <property type="entry name" value="RT_POL"/>
    <property type="match status" value="1"/>
</dbReference>
<sequence length="616" mass="71226">MRKNINFTVLFDDPKGRFIIVHLMLHGTSFVCINVYAPNSPAERLKTWKEMIVAIQYCMQFQIWEEARILLCGDFNKVESETDCTTSSSVMSSQESASWNEILIMLNCKDLWGCIGGHTLRYTFHSRSHRTAMSRLDRCYYSHVYTLKAISKMWIDATMLLSDHNPLLISLEEMDWNSCIPRNLPRIPLRINHSWMHTSLFKSKVQDLIQLVLSLKVSACMKWEYFVENLQVVIRDCGKYFSKVLNSAKCEAQHIIFTMTEKVDAGIMLSDNEYAHLSRCMEVNDLHANSKCFFDFLRIKRLKDTISQLHMHGSVLTDGNSMAAACSEHFRKLFAASYRSYEAWFDSLHESLRYTPQNVDSHMAASCEKSISEEEVYIVLKFLKNGKAPSLDGITKEFVLVFWPSLKDLVLQVCNEIWRDQNMSYAFKLGKIKLIPKLNIPKCIGDWRPITMMSIIYKIFAKIFALRLKYIVHKVVHPTQIGFIHQRSIYDNIFLTQILMYHAAATNQEAIGMQIDFEKAFDLIRWDFIAVVLQKLGFGERFCRLIYILAQGSASCVEINGRLSEPFIIERYVRQGCPLSPLFYALASSPMFYLNEFAMHLGCVYSWDSTNCCGLC</sequence>
<dbReference type="EMBL" id="CM035424">
    <property type="protein sequence ID" value="KAH7351789.1"/>
    <property type="molecule type" value="Genomic_DNA"/>
</dbReference>
<dbReference type="PANTHER" id="PTHR31635:SF196">
    <property type="entry name" value="REVERSE TRANSCRIPTASE DOMAIN-CONTAINING PROTEIN-RELATED"/>
    <property type="match status" value="1"/>
</dbReference>
<dbReference type="OMA" id="WTEYNTI"/>
<name>A0A8T2SIW9_CERRI</name>
<dbReference type="Pfam" id="PF00078">
    <property type="entry name" value="RVT_1"/>
    <property type="match status" value="1"/>
</dbReference>
<organism evidence="2 3">
    <name type="scientific">Ceratopteris richardii</name>
    <name type="common">Triangle waterfern</name>
    <dbReference type="NCBI Taxonomy" id="49495"/>
    <lineage>
        <taxon>Eukaryota</taxon>
        <taxon>Viridiplantae</taxon>
        <taxon>Streptophyta</taxon>
        <taxon>Embryophyta</taxon>
        <taxon>Tracheophyta</taxon>
        <taxon>Polypodiopsida</taxon>
        <taxon>Polypodiidae</taxon>
        <taxon>Polypodiales</taxon>
        <taxon>Pteridineae</taxon>
        <taxon>Pteridaceae</taxon>
        <taxon>Parkerioideae</taxon>
        <taxon>Ceratopteris</taxon>
    </lineage>
</organism>
<keyword evidence="3" id="KW-1185">Reference proteome</keyword>
<comment type="caution">
    <text evidence="2">The sequence shown here is derived from an EMBL/GenBank/DDBJ whole genome shotgun (WGS) entry which is preliminary data.</text>
</comment>
<dbReference type="InterPro" id="IPR043502">
    <property type="entry name" value="DNA/RNA_pol_sf"/>
</dbReference>